<reference evidence="1 3" key="1">
    <citation type="submission" date="2017-09" db="EMBL/GenBank/DDBJ databases">
        <authorList>
            <person name="Thomas P."/>
            <person name="Seyboldt C."/>
        </authorList>
    </citation>
    <scope>NUCLEOTIDE SEQUENCE [LARGE SCALE GENOMIC DNA]</scope>
    <source>
        <strain evidence="1 3">DSM 7534</strain>
    </source>
</reference>
<accession>A0A9N7PIN1</accession>
<protein>
    <submittedName>
        <fullName evidence="1">Uncharacterized protein</fullName>
    </submittedName>
</protein>
<organism evidence="1 3">
    <name type="scientific">Clostridium septicum</name>
    <dbReference type="NCBI Taxonomy" id="1504"/>
    <lineage>
        <taxon>Bacteria</taxon>
        <taxon>Bacillati</taxon>
        <taxon>Bacillota</taxon>
        <taxon>Clostridia</taxon>
        <taxon>Eubacteriales</taxon>
        <taxon>Clostridiaceae</taxon>
        <taxon>Clostridium</taxon>
    </lineage>
</organism>
<dbReference type="GeneID" id="303560013"/>
<evidence type="ECO:0000313" key="3">
    <source>
        <dbReference type="Proteomes" id="UP000280586"/>
    </source>
</evidence>
<dbReference type="Proteomes" id="UP000280586">
    <property type="component" value="Chromosome"/>
</dbReference>
<reference evidence="2" key="2">
    <citation type="submission" date="2022-06" db="EMBL/GenBank/DDBJ databases">
        <authorList>
            <person name="Holder M.E."/>
            <person name="Ajami N.J."/>
            <person name="Petrosino J.F."/>
        </authorList>
    </citation>
    <scope>NUCLEOTIDE SEQUENCE</scope>
    <source>
        <strain evidence="2">RMA 8861</strain>
    </source>
</reference>
<evidence type="ECO:0000313" key="4">
    <source>
        <dbReference type="Proteomes" id="UP001055437"/>
    </source>
</evidence>
<dbReference type="OrthoDB" id="5901192at2"/>
<dbReference type="EMBL" id="CP099799">
    <property type="protein sequence ID" value="USS00416.1"/>
    <property type="molecule type" value="Genomic_DNA"/>
</dbReference>
<gene>
    <name evidence="1" type="ORF">CP523_04865</name>
    <name evidence="2" type="ORF">NH397_13120</name>
</gene>
<dbReference type="RefSeq" id="WP_066675761.1">
    <property type="nucleotide sequence ID" value="NZ_CABMIZ010000011.1"/>
</dbReference>
<dbReference type="KEGG" id="csep:CP523_04865"/>
<sequence length="93" mass="10980">MLKNKYVLYPESKLESKHEIEMFCKNYFTDLGYTTEIVNESEKFYLYLKINDSLFRVHLRLLGPALDKYKIPLDATISSVVVDQQLVIEKIDE</sequence>
<proteinExistence type="predicted"/>
<dbReference type="EMBL" id="CP023671">
    <property type="protein sequence ID" value="AYE33851.1"/>
    <property type="molecule type" value="Genomic_DNA"/>
</dbReference>
<name>A0A9N7PIN1_CLOSE</name>
<evidence type="ECO:0000313" key="1">
    <source>
        <dbReference type="EMBL" id="AYE33851.1"/>
    </source>
</evidence>
<keyword evidence="4" id="KW-1185">Reference proteome</keyword>
<dbReference type="AlphaFoldDB" id="A0A9N7PIN1"/>
<dbReference type="Proteomes" id="UP001055437">
    <property type="component" value="Chromosome"/>
</dbReference>
<evidence type="ECO:0000313" key="2">
    <source>
        <dbReference type="EMBL" id="USS00416.1"/>
    </source>
</evidence>